<keyword evidence="2" id="KW-1185">Reference proteome</keyword>
<gene>
    <name evidence="1" type="ORF">HUT05_44805</name>
</gene>
<proteinExistence type="predicted"/>
<sequence length="94" mass="10098">MTANAHWDRLVSAGLAHAGSNTPPPGALLFYATNDEAGHVALYLGNDLVASNDVKRNGYIDIIPRKELTDGSWRLRYRGWAEPSFPSAGGTSSI</sequence>
<accession>A0A7H8TNX8</accession>
<organism evidence="1 2">
    <name type="scientific">Streptomyces chartreusis</name>
    <dbReference type="NCBI Taxonomy" id="1969"/>
    <lineage>
        <taxon>Bacteria</taxon>
        <taxon>Bacillati</taxon>
        <taxon>Actinomycetota</taxon>
        <taxon>Actinomycetes</taxon>
        <taxon>Kitasatosporales</taxon>
        <taxon>Streptomycetaceae</taxon>
        <taxon>Streptomyces</taxon>
    </lineage>
</organism>
<dbReference type="Proteomes" id="UP000509418">
    <property type="component" value="Chromosome"/>
</dbReference>
<evidence type="ECO:0000313" key="1">
    <source>
        <dbReference type="EMBL" id="QKZ25201.1"/>
    </source>
</evidence>
<name>A0A7H8TNX8_STRCX</name>
<dbReference type="EMBL" id="CP056041">
    <property type="protein sequence ID" value="QKZ25201.1"/>
    <property type="molecule type" value="Genomic_DNA"/>
</dbReference>
<dbReference type="SUPFAM" id="SSF54001">
    <property type="entry name" value="Cysteine proteinases"/>
    <property type="match status" value="1"/>
</dbReference>
<evidence type="ECO:0000313" key="2">
    <source>
        <dbReference type="Proteomes" id="UP000509418"/>
    </source>
</evidence>
<dbReference type="InterPro" id="IPR038765">
    <property type="entry name" value="Papain-like_cys_pep_sf"/>
</dbReference>
<protein>
    <recommendedName>
        <fullName evidence="3">C40 family peptidase</fullName>
    </recommendedName>
</protein>
<dbReference type="AlphaFoldDB" id="A0A7H8TNX8"/>
<evidence type="ECO:0008006" key="3">
    <source>
        <dbReference type="Google" id="ProtNLM"/>
    </source>
</evidence>
<dbReference type="Gene3D" id="3.90.1720.10">
    <property type="entry name" value="endopeptidase domain like (from Nostoc punctiforme)"/>
    <property type="match status" value="1"/>
</dbReference>
<reference evidence="1 2" key="1">
    <citation type="submission" date="2020-06" db="EMBL/GenBank/DDBJ databases">
        <title>Genome mining for natural products.</title>
        <authorList>
            <person name="Zhang B."/>
            <person name="Shi J."/>
            <person name="Ge H."/>
        </authorList>
    </citation>
    <scope>NUCLEOTIDE SEQUENCE [LARGE SCALE GENOMIC DNA]</scope>
    <source>
        <strain evidence="1 2">NA02069</strain>
    </source>
</reference>